<comment type="caution">
    <text evidence="2">The sequence shown here is derived from an EMBL/GenBank/DDBJ whole genome shotgun (WGS) entry which is preliminary data.</text>
</comment>
<protein>
    <recommendedName>
        <fullName evidence="4">EF-hand domain-containing protein</fullName>
    </recommendedName>
</protein>
<keyword evidence="3" id="KW-1185">Reference proteome</keyword>
<dbReference type="EMBL" id="BNCI01000002">
    <property type="protein sequence ID" value="GHF23407.1"/>
    <property type="molecule type" value="Genomic_DNA"/>
</dbReference>
<proteinExistence type="predicted"/>
<dbReference type="AlphaFoldDB" id="A0A919AST3"/>
<feature type="compositionally biased region" description="Basic residues" evidence="1">
    <location>
        <begin position="139"/>
        <end position="148"/>
    </location>
</feature>
<name>A0A919AST3_9PROT</name>
<feature type="region of interest" description="Disordered" evidence="1">
    <location>
        <begin position="132"/>
        <end position="172"/>
    </location>
</feature>
<dbReference type="PROSITE" id="PS00018">
    <property type="entry name" value="EF_HAND_1"/>
    <property type="match status" value="2"/>
</dbReference>
<evidence type="ECO:0000256" key="1">
    <source>
        <dbReference type="SAM" id="MobiDB-lite"/>
    </source>
</evidence>
<dbReference type="InterPro" id="IPR018247">
    <property type="entry name" value="EF_Hand_1_Ca_BS"/>
</dbReference>
<dbReference type="SUPFAM" id="SSF47473">
    <property type="entry name" value="EF-hand"/>
    <property type="match status" value="1"/>
</dbReference>
<gene>
    <name evidence="2" type="ORF">GCM10017044_17410</name>
</gene>
<accession>A0A919AST3</accession>
<evidence type="ECO:0000313" key="3">
    <source>
        <dbReference type="Proteomes" id="UP000630923"/>
    </source>
</evidence>
<dbReference type="Gene3D" id="1.10.238.10">
    <property type="entry name" value="EF-hand"/>
    <property type="match status" value="1"/>
</dbReference>
<dbReference type="InterPro" id="IPR011992">
    <property type="entry name" value="EF-hand-dom_pair"/>
</dbReference>
<reference evidence="2" key="1">
    <citation type="journal article" date="2014" name="Int. J. Syst. Evol. Microbiol.">
        <title>Complete genome sequence of Corynebacterium casei LMG S-19264T (=DSM 44701T), isolated from a smear-ripened cheese.</title>
        <authorList>
            <consortium name="US DOE Joint Genome Institute (JGI-PGF)"/>
            <person name="Walter F."/>
            <person name="Albersmeier A."/>
            <person name="Kalinowski J."/>
            <person name="Ruckert C."/>
        </authorList>
    </citation>
    <scope>NUCLEOTIDE SEQUENCE</scope>
    <source>
        <strain evidence="2">KCTC 42590</strain>
    </source>
</reference>
<dbReference type="Proteomes" id="UP000630923">
    <property type="component" value="Unassembled WGS sequence"/>
</dbReference>
<evidence type="ECO:0000313" key="2">
    <source>
        <dbReference type="EMBL" id="GHF23407.1"/>
    </source>
</evidence>
<organism evidence="2 3">
    <name type="scientific">Kordiimonas sediminis</name>
    <dbReference type="NCBI Taxonomy" id="1735581"/>
    <lineage>
        <taxon>Bacteria</taxon>
        <taxon>Pseudomonadati</taxon>
        <taxon>Pseudomonadota</taxon>
        <taxon>Alphaproteobacteria</taxon>
        <taxon>Kordiimonadales</taxon>
        <taxon>Kordiimonadaceae</taxon>
        <taxon>Kordiimonas</taxon>
    </lineage>
</organism>
<reference evidence="2" key="2">
    <citation type="submission" date="2020-09" db="EMBL/GenBank/DDBJ databases">
        <authorList>
            <person name="Sun Q."/>
            <person name="Kim S."/>
        </authorList>
    </citation>
    <scope>NUCLEOTIDE SEQUENCE</scope>
    <source>
        <strain evidence="2">KCTC 42590</strain>
    </source>
</reference>
<evidence type="ECO:0008006" key="4">
    <source>
        <dbReference type="Google" id="ProtNLM"/>
    </source>
</evidence>
<sequence length="172" mass="19496">MSTTALLLLITASGCASRQEGPPPLTPEQITQAHDRFLVRWDKNGDGVASCDDIRLIRSVIFNNVDLDQTRTLSETEFRRVVFEDKSYQLLILPDLDKNEDGSLSFEEFNAHPHYQFNYHDNNGDCIVDPEEAGEALRGQRRPGRRTRQGTPQDNAEGNGRRKVPDIEDIEN</sequence>